<feature type="region of interest" description="Disordered" evidence="1">
    <location>
        <begin position="1"/>
        <end position="20"/>
    </location>
</feature>
<dbReference type="STRING" id="1796616.A4V09_20350"/>
<organism evidence="2 3">
    <name type="scientific">Blautia pseudococcoides</name>
    <dbReference type="NCBI Taxonomy" id="1796616"/>
    <lineage>
        <taxon>Bacteria</taxon>
        <taxon>Bacillati</taxon>
        <taxon>Bacillota</taxon>
        <taxon>Clostridia</taxon>
        <taxon>Lachnospirales</taxon>
        <taxon>Lachnospiraceae</taxon>
        <taxon>Blautia</taxon>
    </lineage>
</organism>
<keyword evidence="3" id="KW-1185">Reference proteome</keyword>
<dbReference type="KEGG" id="byl:A4V09_20350"/>
<dbReference type="Pfam" id="PF10050">
    <property type="entry name" value="DUF2284"/>
    <property type="match status" value="1"/>
</dbReference>
<proteinExistence type="predicted"/>
<sequence length="200" mass="23047">MSEARLDRRDPERRTSNMQEEDLITAAEEAGFAKAAVMNTEDLVFQHEFRRFCQQNDCGNYGSNYGCPPYCGTPEEMESRVMQYRRAVVFQSKTPVSNIFDNEETKQIKKIHTRMTLRTVEELKRRGLDENGMLVMCGPCNLCESCNMPEGKPCVQEQSRFSCLSAYCIDAAKMAKHCNMDMQWNGDVASFFSMYLFDKK</sequence>
<gene>
    <name evidence="2" type="ORF">A4V09_20350</name>
</gene>
<protein>
    <recommendedName>
        <fullName evidence="4">Metal-binding protein</fullName>
    </recommendedName>
</protein>
<dbReference type="OrthoDB" id="5420534at2"/>
<dbReference type="EMBL" id="CP015405">
    <property type="protein sequence ID" value="ANU77875.2"/>
    <property type="molecule type" value="Genomic_DNA"/>
</dbReference>
<dbReference type="AlphaFoldDB" id="A0A1C7IE73"/>
<accession>A0A1C7IE73</accession>
<feature type="compositionally biased region" description="Basic and acidic residues" evidence="1">
    <location>
        <begin position="1"/>
        <end position="15"/>
    </location>
</feature>
<name>A0A1C7IE73_9FIRM</name>
<evidence type="ECO:0000256" key="1">
    <source>
        <dbReference type="SAM" id="MobiDB-lite"/>
    </source>
</evidence>
<reference evidence="2" key="1">
    <citation type="submission" date="2017-04" db="EMBL/GenBank/DDBJ databases">
        <title>Complete Genome Sequences of Twelve Strains of a Stable Defined Moderately Diverse Mouse Microbiota 2 (sDMDMm2).</title>
        <authorList>
            <person name="Uchimura Y."/>
            <person name="Wyss M."/>
            <person name="Brugiroux S."/>
            <person name="Limenitakis J.P."/>
            <person name="Stecher B."/>
            <person name="McCoy K.D."/>
            <person name="Macpherson A.J."/>
        </authorList>
    </citation>
    <scope>NUCLEOTIDE SEQUENCE</scope>
    <source>
        <strain evidence="2">YL58</strain>
    </source>
</reference>
<evidence type="ECO:0008006" key="4">
    <source>
        <dbReference type="Google" id="ProtNLM"/>
    </source>
</evidence>
<evidence type="ECO:0000313" key="3">
    <source>
        <dbReference type="Proteomes" id="UP000092574"/>
    </source>
</evidence>
<evidence type="ECO:0000313" key="2">
    <source>
        <dbReference type="EMBL" id="ANU77875.2"/>
    </source>
</evidence>
<dbReference type="InterPro" id="IPR019271">
    <property type="entry name" value="DUF2284_metal-binding"/>
</dbReference>
<dbReference type="Proteomes" id="UP000092574">
    <property type="component" value="Chromosome"/>
</dbReference>